<feature type="region of interest" description="Disordered" evidence="1">
    <location>
        <begin position="58"/>
        <end position="89"/>
    </location>
</feature>
<dbReference type="Proteomes" id="UP000294028">
    <property type="component" value="Unassembled WGS sequence"/>
</dbReference>
<evidence type="ECO:0000313" key="2">
    <source>
        <dbReference type="EMBL" id="RYJ13230.1"/>
    </source>
</evidence>
<evidence type="ECO:0000313" key="3">
    <source>
        <dbReference type="Proteomes" id="UP000294028"/>
    </source>
</evidence>
<feature type="compositionally biased region" description="Basic and acidic residues" evidence="1">
    <location>
        <begin position="70"/>
        <end position="89"/>
    </location>
</feature>
<accession>A0A482T6C6</accession>
<dbReference type="RefSeq" id="WP_129783671.1">
    <property type="nucleotide sequence ID" value="NZ_RZHH01000002.1"/>
</dbReference>
<reference evidence="2 3" key="1">
    <citation type="submission" date="2018-12" db="EMBL/GenBank/DDBJ databases">
        <title>Genome analysis provides insights into bioremediation potentialities of Halogeometricum borinquense strain N11.</title>
        <authorList>
            <person name="Najjari A."/>
            <person name="Youssef N."/>
            <person name="Fhoula I."/>
            <person name="Ben Dhia O."/>
            <person name="Mahjoubi M."/>
            <person name="Ouzari H.I."/>
            <person name="Cherif A."/>
        </authorList>
    </citation>
    <scope>NUCLEOTIDE SEQUENCE [LARGE SCALE GENOMIC DNA]</scope>
    <source>
        <strain evidence="2 3">N11</strain>
    </source>
</reference>
<protein>
    <submittedName>
        <fullName evidence="2">Uncharacterized protein</fullName>
    </submittedName>
</protein>
<evidence type="ECO:0000256" key="1">
    <source>
        <dbReference type="SAM" id="MobiDB-lite"/>
    </source>
</evidence>
<dbReference type="AlphaFoldDB" id="A0A482T6C6"/>
<proteinExistence type="predicted"/>
<sequence length="89" mass="9897">MIPSETIPPRGNCGRFDAEIDADADRDLPDHLVPVTDPNHTAYCEECGFWITVGPDRTEYGHGRASNRGPDADGVRRDCPHRPNERVDP</sequence>
<name>A0A482T6C6_9EURY</name>
<gene>
    <name evidence="2" type="ORF">ELS19_04085</name>
</gene>
<dbReference type="EMBL" id="RZHH01000002">
    <property type="protein sequence ID" value="RYJ13230.1"/>
    <property type="molecule type" value="Genomic_DNA"/>
</dbReference>
<comment type="caution">
    <text evidence="2">The sequence shown here is derived from an EMBL/GenBank/DDBJ whole genome shotgun (WGS) entry which is preliminary data.</text>
</comment>
<organism evidence="2 3">
    <name type="scientific">Halogeometricum borinquense</name>
    <dbReference type="NCBI Taxonomy" id="60847"/>
    <lineage>
        <taxon>Archaea</taxon>
        <taxon>Methanobacteriati</taxon>
        <taxon>Methanobacteriota</taxon>
        <taxon>Stenosarchaea group</taxon>
        <taxon>Halobacteria</taxon>
        <taxon>Halobacteriales</taxon>
        <taxon>Haloferacaceae</taxon>
        <taxon>Halogeometricum</taxon>
    </lineage>
</organism>